<comment type="caution">
    <text evidence="10">Lacks conserved residue(s) required for the propagation of feature annotation.</text>
</comment>
<keyword evidence="3 10" id="KW-0997">Cell inner membrane</keyword>
<organism evidence="12 13">
    <name type="scientific">Snodgrassella alvi SCGC AB-598-J21</name>
    <dbReference type="NCBI Taxonomy" id="1385367"/>
    <lineage>
        <taxon>Bacteria</taxon>
        <taxon>Pseudomonadati</taxon>
        <taxon>Pseudomonadota</taxon>
        <taxon>Betaproteobacteria</taxon>
        <taxon>Neisseriales</taxon>
        <taxon>Neisseriaceae</taxon>
        <taxon>Snodgrassella</taxon>
    </lineage>
</organism>
<evidence type="ECO:0000313" key="12">
    <source>
        <dbReference type="EMBL" id="KEQ00641.1"/>
    </source>
</evidence>
<reference evidence="12 13" key="1">
    <citation type="journal article" date="2014" name="PLoS Genet.">
        <title>Hidden diversity in honey bee gut symbionts detected by single-cell genomics.</title>
        <authorList>
            <person name="Engel P."/>
            <person name="Stepanauskas R."/>
            <person name="Moran N."/>
        </authorList>
    </citation>
    <scope>NUCLEOTIDE SEQUENCE [LARGE SCALE GENOMIC DNA]</scope>
    <source>
        <strain evidence="12 13">SCGC AB-598-J21</strain>
    </source>
</reference>
<accession>A0A074V619</accession>
<keyword evidence="6 10" id="KW-0378">Hydrolase</keyword>
<evidence type="ECO:0000256" key="6">
    <source>
        <dbReference type="ARBA" id="ARBA00022801"/>
    </source>
</evidence>
<keyword evidence="4 10" id="KW-0441">Lipid A biosynthesis</keyword>
<dbReference type="InterPro" id="IPR010138">
    <property type="entry name" value="UDP-diacylglucosamine_Hdrlase"/>
</dbReference>
<evidence type="ECO:0000256" key="4">
    <source>
        <dbReference type="ARBA" id="ARBA00022556"/>
    </source>
</evidence>
<dbReference type="EC" id="3.6.1.54" evidence="10"/>
<dbReference type="InterPro" id="IPR029052">
    <property type="entry name" value="Metallo-depent_PP-like"/>
</dbReference>
<evidence type="ECO:0000256" key="7">
    <source>
        <dbReference type="ARBA" id="ARBA00023098"/>
    </source>
</evidence>
<sequence length="246" mass="28407">MNNTTIFISDLHLSEQTLPLNQLFERCLQQWQGNIDALYILGDFFDVWIGDDDDSDFIRHIKSQLKSFSSATPVFFIHGNRDFLIGEKFAAETGIQLLTSPQQIKLYEHEYIIMHGDELCTDDIAYQQFRAQSRNPLWQMAVLSKPIEERRLLAGQIRQMSETRKNNEGKSEISDVTEQAINELMSSHIQPILPTLIHGHTHRPAVHESQLNNQPFKRYVIQDWTDDYGGYLAVDADGVHVHELKL</sequence>
<dbReference type="InterPro" id="IPR043461">
    <property type="entry name" value="LpxH-like"/>
</dbReference>
<feature type="binding site" evidence="10">
    <location>
        <position position="165"/>
    </location>
    <ligand>
        <name>substrate</name>
    </ligand>
</feature>
<evidence type="ECO:0000256" key="1">
    <source>
        <dbReference type="ARBA" id="ARBA00022475"/>
    </source>
</evidence>
<dbReference type="HAMAP" id="MF_00575">
    <property type="entry name" value="LpxH"/>
    <property type="match status" value="1"/>
</dbReference>
<comment type="subcellular location">
    <subcellularLocation>
        <location evidence="10">Cell inner membrane</location>
        <topology evidence="10">Peripheral membrane protein</topology>
        <orientation evidence="10">Cytoplasmic side</orientation>
    </subcellularLocation>
</comment>
<evidence type="ECO:0000259" key="11">
    <source>
        <dbReference type="Pfam" id="PF00149"/>
    </source>
</evidence>
<dbReference type="EMBL" id="AVQL01000447">
    <property type="protein sequence ID" value="KEQ00641.1"/>
    <property type="molecule type" value="Genomic_DNA"/>
</dbReference>
<keyword evidence="1 10" id="KW-1003">Cell membrane</keyword>
<comment type="caution">
    <text evidence="12">The sequence shown here is derived from an EMBL/GenBank/DDBJ whole genome shotgun (WGS) entry which is preliminary data.</text>
</comment>
<feature type="binding site" evidence="10">
    <location>
        <position position="161"/>
    </location>
    <ligand>
        <name>substrate</name>
    </ligand>
</feature>
<feature type="binding site" evidence="10">
    <location>
        <position position="200"/>
    </location>
    <ligand>
        <name>substrate</name>
    </ligand>
</feature>
<dbReference type="SUPFAM" id="SSF56300">
    <property type="entry name" value="Metallo-dependent phosphatases"/>
    <property type="match status" value="1"/>
</dbReference>
<name>A0A074V619_9NEIS</name>
<feature type="binding site" evidence="10">
    <location>
        <position position="10"/>
    </location>
    <ligand>
        <name>Mn(2+)</name>
        <dbReference type="ChEBI" id="CHEBI:29035"/>
        <label>1</label>
    </ligand>
</feature>
<dbReference type="NCBIfam" id="NF003743">
    <property type="entry name" value="PRK05340.1"/>
    <property type="match status" value="1"/>
</dbReference>
<dbReference type="GO" id="GO:0030145">
    <property type="term" value="F:manganese ion binding"/>
    <property type="evidence" value="ECO:0007669"/>
    <property type="project" value="UniProtKB-UniRule"/>
</dbReference>
<comment type="catalytic activity">
    <reaction evidence="10">
        <text>UDP-2-N,3-O-bis[(3R)-3-hydroxytetradecanoyl]-alpha-D-glucosamine + H2O = 2-N,3-O-bis[(3R)-3-hydroxytetradecanoyl]-alpha-D-glucosaminyl 1-phosphate + UMP + 2 H(+)</text>
        <dbReference type="Rhea" id="RHEA:25213"/>
        <dbReference type="ChEBI" id="CHEBI:15377"/>
        <dbReference type="ChEBI" id="CHEBI:15378"/>
        <dbReference type="ChEBI" id="CHEBI:57865"/>
        <dbReference type="ChEBI" id="CHEBI:57957"/>
        <dbReference type="ChEBI" id="CHEBI:78847"/>
        <dbReference type="EC" id="3.6.1.54"/>
    </reaction>
</comment>
<feature type="binding site" evidence="10">
    <location>
        <position position="202"/>
    </location>
    <ligand>
        <name>Mn(2+)</name>
        <dbReference type="ChEBI" id="CHEBI:29035"/>
        <label>1</label>
    </ligand>
</feature>
<dbReference type="PANTHER" id="PTHR34990">
    <property type="entry name" value="UDP-2,3-DIACYLGLUCOSAMINE HYDROLASE-RELATED"/>
    <property type="match status" value="1"/>
</dbReference>
<dbReference type="Pfam" id="PF00149">
    <property type="entry name" value="Metallophos"/>
    <property type="match status" value="1"/>
</dbReference>
<evidence type="ECO:0000256" key="3">
    <source>
        <dbReference type="ARBA" id="ARBA00022519"/>
    </source>
</evidence>
<dbReference type="AlphaFoldDB" id="A0A074V619"/>
<proteinExistence type="inferred from homology"/>
<dbReference type="CDD" id="cd07398">
    <property type="entry name" value="MPP_YbbF-LpxH"/>
    <property type="match status" value="1"/>
</dbReference>
<evidence type="ECO:0000256" key="5">
    <source>
        <dbReference type="ARBA" id="ARBA00022723"/>
    </source>
</evidence>
<keyword evidence="7 10" id="KW-0443">Lipid metabolism</keyword>
<dbReference type="GO" id="GO:0019897">
    <property type="term" value="C:extrinsic component of plasma membrane"/>
    <property type="evidence" value="ECO:0007669"/>
    <property type="project" value="UniProtKB-UniRule"/>
</dbReference>
<gene>
    <name evidence="10" type="primary">lpxH</name>
    <name evidence="12" type="ORF">SASC598J21_015450</name>
</gene>
<evidence type="ECO:0000256" key="10">
    <source>
        <dbReference type="HAMAP-Rule" id="MF_00575"/>
    </source>
</evidence>
<comment type="pathway">
    <text evidence="10">Glycolipid biosynthesis; lipid IV(A) biosynthesis; lipid IV(A) from (3R)-3-hydroxytetradecanoyl-[acyl-carrier-protein] and UDP-N-acetyl-alpha-D-glucosamine: step 4/6.</text>
</comment>
<keyword evidence="5 10" id="KW-0479">Metal-binding</keyword>
<protein>
    <recommendedName>
        <fullName evidence="10">UDP-2,3-diacylglucosamine hydrolase</fullName>
        <ecNumber evidence="10">3.6.1.54</ecNumber>
    </recommendedName>
    <alternativeName>
        <fullName evidence="10">UDP-2,3-diacylglucosamine diphosphatase</fullName>
    </alternativeName>
</protein>
<feature type="binding site" evidence="10">
    <location>
        <position position="43"/>
    </location>
    <ligand>
        <name>Mn(2+)</name>
        <dbReference type="ChEBI" id="CHEBI:29035"/>
        <label>2</label>
    </ligand>
</feature>
<comment type="cofactor">
    <cofactor evidence="10">
        <name>Mn(2+)</name>
        <dbReference type="ChEBI" id="CHEBI:29035"/>
    </cofactor>
    <text evidence="10">Binds 2 Mn(2+) ions per subunit in a binuclear metal center.</text>
</comment>
<dbReference type="PANTHER" id="PTHR34990:SF1">
    <property type="entry name" value="UDP-2,3-DIACYLGLUCOSAMINE HYDROLASE"/>
    <property type="match status" value="1"/>
</dbReference>
<feature type="binding site" evidence="10">
    <location>
        <position position="43"/>
    </location>
    <ligand>
        <name>Mn(2+)</name>
        <dbReference type="ChEBI" id="CHEBI:29035"/>
        <label>1</label>
    </ligand>
</feature>
<dbReference type="UniPathway" id="UPA00359">
    <property type="reaction ID" value="UER00480"/>
</dbReference>
<evidence type="ECO:0000256" key="9">
    <source>
        <dbReference type="ARBA" id="ARBA00023211"/>
    </source>
</evidence>
<dbReference type="NCBIfam" id="TIGR01854">
    <property type="entry name" value="lipid_A_lpxH"/>
    <property type="match status" value="1"/>
</dbReference>
<dbReference type="GO" id="GO:0005737">
    <property type="term" value="C:cytoplasm"/>
    <property type="evidence" value="ECO:0007669"/>
    <property type="project" value="InterPro"/>
</dbReference>
<dbReference type="Gene3D" id="3.60.21.10">
    <property type="match status" value="1"/>
</dbReference>
<comment type="similarity">
    <text evidence="10">Belongs to the LpxH family.</text>
</comment>
<dbReference type="InterPro" id="IPR004843">
    <property type="entry name" value="Calcineurin-like_PHP"/>
</dbReference>
<feature type="binding site" evidence="10">
    <location>
        <begin position="80"/>
        <end position="81"/>
    </location>
    <ligand>
        <name>substrate</name>
    </ligand>
</feature>
<evidence type="ECO:0000256" key="2">
    <source>
        <dbReference type="ARBA" id="ARBA00022516"/>
    </source>
</evidence>
<feature type="binding site" evidence="10">
    <location>
        <position position="80"/>
    </location>
    <ligand>
        <name>Mn(2+)</name>
        <dbReference type="ChEBI" id="CHEBI:29035"/>
        <label>2</label>
    </ligand>
</feature>
<feature type="binding site" evidence="10">
    <location>
        <position position="12"/>
    </location>
    <ligand>
        <name>Mn(2+)</name>
        <dbReference type="ChEBI" id="CHEBI:29035"/>
        <label>1</label>
    </ligand>
</feature>
<feature type="binding site" evidence="10">
    <location>
        <position position="200"/>
    </location>
    <ligand>
        <name>Mn(2+)</name>
        <dbReference type="ChEBI" id="CHEBI:29035"/>
        <label>2</label>
    </ligand>
</feature>
<feature type="domain" description="Calcineurin-like phosphoesterase" evidence="11">
    <location>
        <begin position="6"/>
        <end position="203"/>
    </location>
</feature>
<dbReference type="GO" id="GO:0008758">
    <property type="term" value="F:UDP-2,3-diacylglucosamine hydrolase activity"/>
    <property type="evidence" value="ECO:0007669"/>
    <property type="project" value="UniProtKB-UniRule"/>
</dbReference>
<keyword evidence="8 10" id="KW-0472">Membrane</keyword>
<evidence type="ECO:0000256" key="8">
    <source>
        <dbReference type="ARBA" id="ARBA00023136"/>
    </source>
</evidence>
<feature type="binding site" evidence="10">
    <location>
        <position position="123"/>
    </location>
    <ligand>
        <name>substrate</name>
    </ligand>
</feature>
<keyword evidence="9 10" id="KW-0464">Manganese</keyword>
<feature type="binding site" evidence="10">
    <location>
        <position position="115"/>
    </location>
    <ligand>
        <name>Mn(2+)</name>
        <dbReference type="ChEBI" id="CHEBI:29035"/>
        <label>2</label>
    </ligand>
</feature>
<comment type="function">
    <text evidence="10">Hydrolyzes the pyrophosphate bond of UDP-2,3-diacylglucosamine to yield 2,3-diacylglucosamine 1-phosphate (lipid X) and UMP by catalyzing the attack of water at the alpha-P atom. Involved in the biosynthesis of lipid A, a phosphorylated glycolipid that anchors the lipopolysaccharide to the outer membrane of the cell.</text>
</comment>
<keyword evidence="2 10" id="KW-0444">Lipid biosynthesis</keyword>
<dbReference type="GO" id="GO:0009245">
    <property type="term" value="P:lipid A biosynthetic process"/>
    <property type="evidence" value="ECO:0007669"/>
    <property type="project" value="UniProtKB-UniRule"/>
</dbReference>
<evidence type="ECO:0000313" key="13">
    <source>
        <dbReference type="Proteomes" id="UP000027644"/>
    </source>
</evidence>
<dbReference type="Proteomes" id="UP000027644">
    <property type="component" value="Unassembled WGS sequence"/>
</dbReference>